<dbReference type="Gene3D" id="3.30.420.10">
    <property type="entry name" value="Ribonuclease H-like superfamily/Ribonuclease H"/>
    <property type="match status" value="1"/>
</dbReference>
<keyword evidence="2" id="KW-0269">Exonuclease</keyword>
<evidence type="ECO:0000313" key="3">
    <source>
        <dbReference type="Proteomes" id="UP000235116"/>
    </source>
</evidence>
<protein>
    <submittedName>
        <fullName evidence="2">3'-5' exonuclease</fullName>
    </submittedName>
</protein>
<gene>
    <name evidence="2" type="ORF">Kalk_04805</name>
</gene>
<dbReference type="CDD" id="cd05782">
    <property type="entry name" value="DNA_polB_like1_exo"/>
    <property type="match status" value="1"/>
</dbReference>
<dbReference type="GO" id="GO:0004527">
    <property type="term" value="F:exonuclease activity"/>
    <property type="evidence" value="ECO:0007669"/>
    <property type="project" value="UniProtKB-KW"/>
</dbReference>
<keyword evidence="3" id="KW-1185">Reference proteome</keyword>
<dbReference type="InterPro" id="IPR036397">
    <property type="entry name" value="RNaseH_sf"/>
</dbReference>
<organism evidence="2 3">
    <name type="scientific">Ketobacter alkanivorans</name>
    <dbReference type="NCBI Taxonomy" id="1917421"/>
    <lineage>
        <taxon>Bacteria</taxon>
        <taxon>Pseudomonadati</taxon>
        <taxon>Pseudomonadota</taxon>
        <taxon>Gammaproteobacteria</taxon>
        <taxon>Pseudomonadales</taxon>
        <taxon>Ketobacteraceae</taxon>
        <taxon>Ketobacter</taxon>
    </lineage>
</organism>
<dbReference type="InterPro" id="IPR012337">
    <property type="entry name" value="RNaseH-like_sf"/>
</dbReference>
<dbReference type="RefSeq" id="WP_101893118.1">
    <property type="nucleotide sequence ID" value="NZ_CP022684.1"/>
</dbReference>
<keyword evidence="2" id="KW-0540">Nuclease</keyword>
<dbReference type="EMBL" id="CP022684">
    <property type="protein sequence ID" value="AUM11779.1"/>
    <property type="molecule type" value="Genomic_DNA"/>
</dbReference>
<dbReference type="GO" id="GO:0003676">
    <property type="term" value="F:nucleic acid binding"/>
    <property type="evidence" value="ECO:0007669"/>
    <property type="project" value="InterPro"/>
</dbReference>
<feature type="domain" description="Predicted 3'-5' exonuclease PolB-like" evidence="1">
    <location>
        <begin position="45"/>
        <end position="254"/>
    </location>
</feature>
<keyword evidence="2" id="KW-0378">Hydrolase</keyword>
<sequence length="271" mass="31266">MNVLVFDIETVPDVAGGRRLFGLEGLDDNAAAEAMFNLRRQETGNDFLRHHLQRIVAISAVFRSRDQIAVWTLGDEQADEKTILEKFFHLIERYSPTLVSWNGSGFDLPVLHYRALVHGVASPRYWDQGHDDKNFKWNNYLSRYHDRHTDLMDLMALYNNRAFVPLDQMAALLGFPGKMGMSGAKVWDAFQQGDIKGIRDYCETDVLNTWLVYLRFQLIRGVIMDDGYQAELNMVKDYLRREARPHFTEFLQHWEGVTAESSEQSSAVKEG</sequence>
<name>A0A2K9LHF1_9GAMM</name>
<dbReference type="Pfam" id="PF10108">
    <property type="entry name" value="DNA_pol_B_exo2"/>
    <property type="match status" value="1"/>
</dbReference>
<reference evidence="3" key="1">
    <citation type="submission" date="2017-08" db="EMBL/GenBank/DDBJ databases">
        <title>Direct submision.</title>
        <authorList>
            <person name="Kim S.-J."/>
            <person name="Rhee S.-K."/>
        </authorList>
    </citation>
    <scope>NUCLEOTIDE SEQUENCE [LARGE SCALE GENOMIC DNA]</scope>
    <source>
        <strain evidence="3">GI5</strain>
    </source>
</reference>
<evidence type="ECO:0000259" key="1">
    <source>
        <dbReference type="Pfam" id="PF10108"/>
    </source>
</evidence>
<dbReference type="Proteomes" id="UP000235116">
    <property type="component" value="Chromosome"/>
</dbReference>
<dbReference type="AlphaFoldDB" id="A0A2K9LHF1"/>
<accession>A0A2K9LHF1</accession>
<dbReference type="OrthoDB" id="13288at2"/>
<proteinExistence type="predicted"/>
<dbReference type="SUPFAM" id="SSF53098">
    <property type="entry name" value="Ribonuclease H-like"/>
    <property type="match status" value="1"/>
</dbReference>
<evidence type="ECO:0000313" key="2">
    <source>
        <dbReference type="EMBL" id="AUM11779.1"/>
    </source>
</evidence>
<dbReference type="InterPro" id="IPR019288">
    <property type="entry name" value="3'-5'_exonuclease_PolB-like"/>
</dbReference>
<dbReference type="KEGG" id="kak:Kalk_04805"/>